<proteinExistence type="predicted"/>
<evidence type="ECO:0000313" key="2">
    <source>
        <dbReference type="EMBL" id="KZS00772.1"/>
    </source>
</evidence>
<evidence type="ECO:0000313" key="3">
    <source>
        <dbReference type="Proteomes" id="UP000076858"/>
    </source>
</evidence>
<gene>
    <name evidence="2" type="ORF">APZ42_002792</name>
</gene>
<dbReference type="EMBL" id="LRGB01008574">
    <property type="protein sequence ID" value="KZS00772.1"/>
    <property type="molecule type" value="Genomic_DNA"/>
</dbReference>
<organism evidence="2 3">
    <name type="scientific">Daphnia magna</name>
    <dbReference type="NCBI Taxonomy" id="35525"/>
    <lineage>
        <taxon>Eukaryota</taxon>
        <taxon>Metazoa</taxon>
        <taxon>Ecdysozoa</taxon>
        <taxon>Arthropoda</taxon>
        <taxon>Crustacea</taxon>
        <taxon>Branchiopoda</taxon>
        <taxon>Diplostraca</taxon>
        <taxon>Cladocera</taxon>
        <taxon>Anomopoda</taxon>
        <taxon>Daphniidae</taxon>
        <taxon>Daphnia</taxon>
    </lineage>
</organism>
<keyword evidence="3" id="KW-1185">Reference proteome</keyword>
<feature type="compositionally biased region" description="Basic and acidic residues" evidence="1">
    <location>
        <begin position="74"/>
        <end position="83"/>
    </location>
</feature>
<feature type="region of interest" description="Disordered" evidence="1">
    <location>
        <begin position="62"/>
        <end position="90"/>
    </location>
</feature>
<reference evidence="2 3" key="1">
    <citation type="submission" date="2016-03" db="EMBL/GenBank/DDBJ databases">
        <title>EvidentialGene: Evidence-directed Construction of Genes on Genomes.</title>
        <authorList>
            <person name="Gilbert D.G."/>
            <person name="Choi J.-H."/>
            <person name="Mockaitis K."/>
            <person name="Colbourne J."/>
            <person name="Pfrender M."/>
        </authorList>
    </citation>
    <scope>NUCLEOTIDE SEQUENCE [LARGE SCALE GENOMIC DNA]</scope>
    <source>
        <strain evidence="2 3">Xinb3</strain>
        <tissue evidence="2">Complete organism</tissue>
    </source>
</reference>
<dbReference type="AlphaFoldDB" id="A0A164I1E1"/>
<comment type="caution">
    <text evidence="2">The sequence shown here is derived from an EMBL/GenBank/DDBJ whole genome shotgun (WGS) entry which is preliminary data.</text>
</comment>
<evidence type="ECO:0000256" key="1">
    <source>
        <dbReference type="SAM" id="MobiDB-lite"/>
    </source>
</evidence>
<sequence length="90" mass="9854">MLYPTILRGLRTAALWRNCGLLSKILGQSSGESLQFLLSAVHGPRPHFVLARWSRTVCSTKMKHPPPLSEIPTDEAHSPRPGDDPLAEAA</sequence>
<protein>
    <submittedName>
        <fullName evidence="2">Uncharacterized protein</fullName>
    </submittedName>
</protein>
<name>A0A164I1E1_9CRUS</name>
<accession>A0A164I1E1</accession>
<dbReference type="Proteomes" id="UP000076858">
    <property type="component" value="Unassembled WGS sequence"/>
</dbReference>